<dbReference type="Proteomes" id="UP000177501">
    <property type="component" value="Unassembled WGS sequence"/>
</dbReference>
<organism evidence="1 2">
    <name type="scientific">Candidatus Woesebacteria bacterium RIFCSPLOWO2_01_FULL_37_19</name>
    <dbReference type="NCBI Taxonomy" id="1802514"/>
    <lineage>
        <taxon>Bacteria</taxon>
        <taxon>Candidatus Woeseibacteriota</taxon>
    </lineage>
</organism>
<name>A0A1F8B8N3_9BACT</name>
<protein>
    <submittedName>
        <fullName evidence="1">Uncharacterized protein</fullName>
    </submittedName>
</protein>
<sequence>MENKKGEFAFTLLEAVGRFHDDPPTWSFNPRAYERVYSDRVEEMKARGWDSQRIFKKCTNFDFPKYDGVPMTILIYFNHPIVNEWDSDETRIALYVMAQNKIAKNKVEIFTESMKIPNKRYFTEYDEREIMALEQFSQNLTATLNPTSDIRNR</sequence>
<evidence type="ECO:0000313" key="2">
    <source>
        <dbReference type="Proteomes" id="UP000177501"/>
    </source>
</evidence>
<dbReference type="AlphaFoldDB" id="A0A1F8B8N3"/>
<dbReference type="EMBL" id="MGHA01000022">
    <property type="protein sequence ID" value="OGM60029.1"/>
    <property type="molecule type" value="Genomic_DNA"/>
</dbReference>
<evidence type="ECO:0000313" key="1">
    <source>
        <dbReference type="EMBL" id="OGM60029.1"/>
    </source>
</evidence>
<accession>A0A1F8B8N3</accession>
<gene>
    <name evidence="1" type="ORF">A2955_01510</name>
</gene>
<reference evidence="1 2" key="1">
    <citation type="journal article" date="2016" name="Nat. Commun.">
        <title>Thousands of microbial genomes shed light on interconnected biogeochemical processes in an aquifer system.</title>
        <authorList>
            <person name="Anantharaman K."/>
            <person name="Brown C.T."/>
            <person name="Hug L.A."/>
            <person name="Sharon I."/>
            <person name="Castelle C.J."/>
            <person name="Probst A.J."/>
            <person name="Thomas B.C."/>
            <person name="Singh A."/>
            <person name="Wilkins M.J."/>
            <person name="Karaoz U."/>
            <person name="Brodie E.L."/>
            <person name="Williams K.H."/>
            <person name="Hubbard S.S."/>
            <person name="Banfield J.F."/>
        </authorList>
    </citation>
    <scope>NUCLEOTIDE SEQUENCE [LARGE SCALE GENOMIC DNA]</scope>
</reference>
<proteinExistence type="predicted"/>
<comment type="caution">
    <text evidence="1">The sequence shown here is derived from an EMBL/GenBank/DDBJ whole genome shotgun (WGS) entry which is preliminary data.</text>
</comment>